<dbReference type="GO" id="GO:0005829">
    <property type="term" value="C:cytosol"/>
    <property type="evidence" value="ECO:0007669"/>
    <property type="project" value="TreeGrafter"/>
</dbReference>
<dbReference type="InterPro" id="IPR036736">
    <property type="entry name" value="ACP-like_sf"/>
</dbReference>
<evidence type="ECO:0000256" key="4">
    <source>
        <dbReference type="ARBA" id="ARBA00022553"/>
    </source>
</evidence>
<dbReference type="Pfam" id="PF00668">
    <property type="entry name" value="Condensation"/>
    <property type="match status" value="2"/>
</dbReference>
<evidence type="ECO:0000256" key="1">
    <source>
        <dbReference type="ARBA" id="ARBA00001957"/>
    </source>
</evidence>
<dbReference type="FunFam" id="1.10.1200.10:FF:000005">
    <property type="entry name" value="Nonribosomal peptide synthetase 1"/>
    <property type="match status" value="1"/>
</dbReference>
<dbReference type="SUPFAM" id="SSF52777">
    <property type="entry name" value="CoA-dependent acyltransferases"/>
    <property type="match status" value="4"/>
</dbReference>
<evidence type="ECO:0000256" key="5">
    <source>
        <dbReference type="SAM" id="MobiDB-lite"/>
    </source>
</evidence>
<dbReference type="FunFam" id="3.40.50.12780:FF:000012">
    <property type="entry name" value="Non-ribosomal peptide synthetase"/>
    <property type="match status" value="1"/>
</dbReference>
<dbReference type="SMART" id="SM00823">
    <property type="entry name" value="PKS_PP"/>
    <property type="match status" value="3"/>
</dbReference>
<dbReference type="Gene3D" id="3.30.300.30">
    <property type="match status" value="3"/>
</dbReference>
<dbReference type="PANTHER" id="PTHR45527:SF1">
    <property type="entry name" value="FATTY ACID SYNTHASE"/>
    <property type="match status" value="1"/>
</dbReference>
<sequence>TRPVSLGRPMPRCQLYVLDELLQPLPVGVPGEVFIGGAGLARGYRGRPDLTAERFIPDPFSDEPGGRLYRTGDRARWSEEGTLNFLGRADFQLKVRGVRVELEEIEAALLRLSGVRQAAVLARQGARDMELVAFLVLEPSAPELRTLRRSLAAVLPEAMVPSRFQVLDALPTTTSGKVDRKALTPLLQQVASDSNEEEAPHQPPRGPVEELLAQLFGQVLGLERVSRDADFFVLGGHSLSATRLVARVRQAFGVELPLAALFTSPTVESLARVLSGHQLARVPPLPAPTPRPADEPALLTFAQERLWFLHQLQPELRSYIIPEAVELRGALDVGALEGALRLLLERHASLCTVLISEEGHPVPRVEPLPSQVLHVEEVVAAADGTTAVPWARLVEESTRPFSLEQGPLYRFRLFRLGAEHHVLLLVLHHVLVDGVGMDVLTRELAQAYAALSQHRQPALPPVVLDSADVAAWQRTPAVRAHEEAHLEYWKQQLAGAPTLLALPLDKPRPTARGDRGASSRIHRLRPELSRALVALCRQHQVTPFTPLCAAFVALLHRYSGQEELCVGTPVSGRYHPATEDVVGLFMNTVVLRGHITPDLSFSALLSQVRATTLEAFSHQAAPFERVVQELQVERTPGHPPLVQVMFDLMRVEAPLERAFPGLEARQLPLDTRTSQVDLALQATEDADGFTLALEHSTDLFEDATAERMLAHYLQLLEGALLSPQTPVSRLPLLTEAEREAALREARTAPVESPAACVHEVFAAQALRAPERVALAFDGGQWTYGALAAWTNRAARRLVAQGVGLESLVAVLGPRDEALVRAILAVHTAGGAHLPLDARLPPARVARLLAESRAPFLLVTRPAEALVTEALALVPPELRPTLLSLDAVEAESAAPLPGRASPDGLAYVLFTSGSTGTPKGVMVHHRGMLNHILGMCSGLGLGEDDVIAQTAALSFDISVWQMLGALTLGATTRMVPEDVAREPQRLAAVLDASGVTFAELVPSVLQALLEDTAGNAPAFSRLRCMATIGEVLPPAVCRAWFERYPGVTLVNAYGPAEASDTATLHPLHAPPIGVSTPIGRPKLGMEVHVLDEALQPVPRGVVGELYIGGIGVGRGYRLRPELTAERFVPDPFAREPGARLYRTGDLGRRLPDGSLEFVTRADFQVKVRGMRIELAEVEAALAALPQVRACVVTARERRPGDKELVAWVVPVDAHVSESALREALGQRLPAYMVPSRLALLDALPLNANGKVDRKALASRPLPLPSPDEAGSEPPQGPTEELLARFFRESLGVDAVSRHADFFSLGGHSLSATRLVARVRQALAVELPLSAFFTAPTVAGLARAVAAAPRAGELPVRRKGPAPEALPASRVQERLWYALQLPDAPPYVLTLGLVLEGDLRPDTLEAALAAVVERNETLRTVFFQERDAVLVRIRPPVLPLLSRQDLSHLPPDEALAAARAVMARYDHQHLDLGAGPLYRFELLRLEAAGRRHVLVLSISHLVIDALGFQALTSELDAAYRAALAGQSPLLSPPALQYTDVALWERGEGPTRHEEEGLASWKQALANVPPVLDLPLDFPRRAPALNANMRPVRVSLSAADGAALRELSRREGVSAFTAVLALTQGWLHRLSGQGHVAVASPFSGRTLPETERMVGYFANVLPLCTDVSGNPSFRGLLQRAQAVVAHASSHQDVPLKRISDAVAPDGPRTAPPLAQALLMLQASGRVALDGLAVSELEARGVIPAYDVVVSLIEDAHGALEGIIAVDGALFTPESGERMARSFEQLVASAVRAPDAPLSRLALLSGQQRAAVLAALDGGPRAAPPATCIHTLFEAQVRRTPGAPAVAHGETTWSYAELNTRANLLARRLVAQGLRAEERVGVIMEPSAQALAVLLGILKAGGAYVPLDAGWPEPRKHAVLERAGVRRLWVDAEVLADHYELAPFVEVPPRPETLAQEDLGPGPREVSDAQLAYIVFTSGSTGEPKGVMVEHRSVVNHNLAIVQRFGLRAGDRMLNFAPLTFDAAAEDLYPPLVVGGTVVLRSGLVPAHTMTPYLEQTDISIISLPPTYIEEWIRQMETLGQRVPERLRLLAPGGDVLKRETYEAWVRVGGAHAPWVNVYGPTECTITTATCDIPGVEGLGTAATFPIGRPIPGARFYLLDEHLEPVPPGLPGGVYIGGAALSRGYLGAPDATADRFMPDPFSASPGARMYRTGDLARLLPDGRLRFLGRADHQVKIRGFRIELSEIEHCLRLAPQVEEAVVLAHASAAGVQALHAYVQAPAGVRPDALREHVASRLPAYMVPASFVVLEQLPINANGKVDRHALKALEPAPAAPPSLSAPAAAPVKLKLETPYRNSLEMTLQRLWQEVLGRPDVGVGDDFFALGGDSIIAMRLLARLEDEFGIPVPLAVLFQSPTLKESADALLEHFREGAPATSLVRMASRGLPETAEPFFLFHGGDGEVFHYRELVPLLEPRFRCFGIQAPETLNPDKPLASFDARVAAYARDVRSVQPHGPYRLLGFSYGGYPALGVAGLLEAEGEEVELVAVVDTLTSEIIRDSIPSQAQGPLLAIADVFGVYDAGLAQALEPLAPEAKWERVAELARASGLASPHFMGRDLKHMWRVLGEVLTPQAAAWTVKAPRRVRPLIVRSEATLAEFGDETFGWARHVPREQLELLTLPGSHATQLRRPGVEELARQVLARLAR</sequence>
<dbReference type="Proteomes" id="UP000518300">
    <property type="component" value="Unassembled WGS sequence"/>
</dbReference>
<evidence type="ECO:0000256" key="3">
    <source>
        <dbReference type="ARBA" id="ARBA00022450"/>
    </source>
</evidence>
<dbReference type="NCBIfam" id="TIGR01733">
    <property type="entry name" value="AA-adenyl-dom"/>
    <property type="match status" value="2"/>
</dbReference>
<dbReference type="GO" id="GO:0044550">
    <property type="term" value="P:secondary metabolite biosynthetic process"/>
    <property type="evidence" value="ECO:0007669"/>
    <property type="project" value="UniProtKB-ARBA"/>
</dbReference>
<evidence type="ECO:0000313" key="8">
    <source>
        <dbReference type="Proteomes" id="UP000518300"/>
    </source>
</evidence>
<dbReference type="InterPro" id="IPR020806">
    <property type="entry name" value="PKS_PP-bd"/>
</dbReference>
<reference evidence="7 8" key="1">
    <citation type="submission" date="2020-04" db="EMBL/GenBank/DDBJ databases">
        <title>Draft genome of Pyxidicoccus fallax type strain.</title>
        <authorList>
            <person name="Whitworth D.E."/>
        </authorList>
    </citation>
    <scope>NUCLEOTIDE SEQUENCE [LARGE SCALE GENOMIC DNA]</scope>
    <source>
        <strain evidence="7 8">DSM 14698</strain>
    </source>
</reference>
<feature type="region of interest" description="Disordered" evidence="5">
    <location>
        <begin position="1256"/>
        <end position="1276"/>
    </location>
</feature>
<dbReference type="PROSITE" id="PS00012">
    <property type="entry name" value="PHOSPHOPANTETHEINE"/>
    <property type="match status" value="2"/>
</dbReference>
<protein>
    <submittedName>
        <fullName evidence="7">Amino acid adenylation domain-containing protein</fullName>
    </submittedName>
</protein>
<accession>A0A848LMN7</accession>
<dbReference type="InterPro" id="IPR029058">
    <property type="entry name" value="AB_hydrolase_fold"/>
</dbReference>
<dbReference type="Gene3D" id="3.40.50.12780">
    <property type="entry name" value="N-terminal domain of ligase-like"/>
    <property type="match status" value="3"/>
</dbReference>
<dbReference type="Pfam" id="PF13193">
    <property type="entry name" value="AMP-binding_C"/>
    <property type="match status" value="3"/>
</dbReference>
<dbReference type="Pfam" id="PF00501">
    <property type="entry name" value="AMP-binding"/>
    <property type="match status" value="3"/>
</dbReference>
<proteinExistence type="inferred from homology"/>
<dbReference type="InterPro" id="IPR010071">
    <property type="entry name" value="AA_adenyl_dom"/>
</dbReference>
<name>A0A848LMN7_9BACT</name>
<dbReference type="Gene3D" id="1.10.1200.10">
    <property type="entry name" value="ACP-like"/>
    <property type="match status" value="3"/>
</dbReference>
<evidence type="ECO:0000259" key="6">
    <source>
        <dbReference type="PROSITE" id="PS50075"/>
    </source>
</evidence>
<dbReference type="GO" id="GO:0043041">
    <property type="term" value="P:amino acid activation for nonribosomal peptide biosynthetic process"/>
    <property type="evidence" value="ECO:0007669"/>
    <property type="project" value="TreeGrafter"/>
</dbReference>
<feature type="domain" description="Carrier" evidence="6">
    <location>
        <begin position="203"/>
        <end position="278"/>
    </location>
</feature>
<dbReference type="InterPro" id="IPR009081">
    <property type="entry name" value="PP-bd_ACP"/>
</dbReference>
<dbReference type="InterPro" id="IPR001242">
    <property type="entry name" value="Condensation_dom"/>
</dbReference>
<dbReference type="InterPro" id="IPR025110">
    <property type="entry name" value="AMP-bd_C"/>
</dbReference>
<comment type="cofactor">
    <cofactor evidence="1">
        <name>pantetheine 4'-phosphate</name>
        <dbReference type="ChEBI" id="CHEBI:47942"/>
    </cofactor>
</comment>
<evidence type="ECO:0000313" key="7">
    <source>
        <dbReference type="EMBL" id="NMO18844.1"/>
    </source>
</evidence>
<keyword evidence="8" id="KW-1185">Reference proteome</keyword>
<dbReference type="InterPro" id="IPR023213">
    <property type="entry name" value="CAT-like_dom_sf"/>
</dbReference>
<evidence type="ECO:0000256" key="2">
    <source>
        <dbReference type="ARBA" id="ARBA00006432"/>
    </source>
</evidence>
<keyword evidence="4" id="KW-0597">Phosphoprotein</keyword>
<dbReference type="Pfam" id="PF00975">
    <property type="entry name" value="Thioesterase"/>
    <property type="match status" value="1"/>
</dbReference>
<dbReference type="Gene3D" id="3.40.50.1820">
    <property type="entry name" value="alpha/beta hydrolase"/>
    <property type="match status" value="1"/>
</dbReference>
<comment type="similarity">
    <text evidence="2">Belongs to the ATP-dependent AMP-binding enzyme family.</text>
</comment>
<dbReference type="Pfam" id="PF00550">
    <property type="entry name" value="PP-binding"/>
    <property type="match status" value="3"/>
</dbReference>
<dbReference type="FunFam" id="2.30.38.10:FF:000001">
    <property type="entry name" value="Non-ribosomal peptide synthetase PvdI"/>
    <property type="match status" value="2"/>
</dbReference>
<feature type="non-terminal residue" evidence="7">
    <location>
        <position position="1"/>
    </location>
</feature>
<dbReference type="InterPro" id="IPR000873">
    <property type="entry name" value="AMP-dep_synth/lig_dom"/>
</dbReference>
<dbReference type="GO" id="GO:0031177">
    <property type="term" value="F:phosphopantetheine binding"/>
    <property type="evidence" value="ECO:0007669"/>
    <property type="project" value="InterPro"/>
</dbReference>
<dbReference type="PROSITE" id="PS50075">
    <property type="entry name" value="CARRIER"/>
    <property type="match status" value="3"/>
</dbReference>
<feature type="domain" description="Carrier" evidence="6">
    <location>
        <begin position="2348"/>
        <end position="2423"/>
    </location>
</feature>
<gene>
    <name evidence="7" type="ORF">HG543_28855</name>
</gene>
<dbReference type="SUPFAM" id="SSF47336">
    <property type="entry name" value="ACP-like"/>
    <property type="match status" value="3"/>
</dbReference>
<dbReference type="CDD" id="cd05930">
    <property type="entry name" value="A_NRPS"/>
    <property type="match status" value="2"/>
</dbReference>
<dbReference type="SUPFAM" id="SSF53474">
    <property type="entry name" value="alpha/beta-Hydrolases"/>
    <property type="match status" value="1"/>
</dbReference>
<dbReference type="Gene3D" id="3.30.559.10">
    <property type="entry name" value="Chloramphenicol acetyltransferase-like domain"/>
    <property type="match status" value="2"/>
</dbReference>
<dbReference type="PANTHER" id="PTHR45527">
    <property type="entry name" value="NONRIBOSOMAL PEPTIDE SYNTHETASE"/>
    <property type="match status" value="1"/>
</dbReference>
<dbReference type="FunFam" id="3.30.300.30:FF:000010">
    <property type="entry name" value="Enterobactin synthetase component F"/>
    <property type="match status" value="2"/>
</dbReference>
<dbReference type="SUPFAM" id="SSF56801">
    <property type="entry name" value="Acetyl-CoA synthetase-like"/>
    <property type="match status" value="3"/>
</dbReference>
<dbReference type="InterPro" id="IPR001031">
    <property type="entry name" value="Thioesterase"/>
</dbReference>
<dbReference type="GO" id="GO:0072330">
    <property type="term" value="P:monocarboxylic acid biosynthetic process"/>
    <property type="evidence" value="ECO:0007669"/>
    <property type="project" value="UniProtKB-ARBA"/>
</dbReference>
<dbReference type="Gene3D" id="3.30.559.30">
    <property type="entry name" value="Nonribosomal peptide synthetase, condensation domain"/>
    <property type="match status" value="2"/>
</dbReference>
<dbReference type="InterPro" id="IPR020845">
    <property type="entry name" value="AMP-binding_CS"/>
</dbReference>
<dbReference type="CDD" id="cd19531">
    <property type="entry name" value="LCL_NRPS-like"/>
    <property type="match status" value="2"/>
</dbReference>
<dbReference type="InterPro" id="IPR042099">
    <property type="entry name" value="ANL_N_sf"/>
</dbReference>
<dbReference type="EMBL" id="JABBJJ010000156">
    <property type="protein sequence ID" value="NMO18844.1"/>
    <property type="molecule type" value="Genomic_DNA"/>
</dbReference>
<dbReference type="InterPro" id="IPR045851">
    <property type="entry name" value="AMP-bd_C_sf"/>
</dbReference>
<dbReference type="NCBIfam" id="NF003417">
    <property type="entry name" value="PRK04813.1"/>
    <property type="match status" value="3"/>
</dbReference>
<dbReference type="PROSITE" id="PS00455">
    <property type="entry name" value="AMP_BINDING"/>
    <property type="match status" value="2"/>
</dbReference>
<dbReference type="InterPro" id="IPR006162">
    <property type="entry name" value="Ppantetheine_attach_site"/>
</dbReference>
<dbReference type="FunFam" id="3.30.300.30:FF:000015">
    <property type="entry name" value="Nonribosomal peptide synthase SidD"/>
    <property type="match status" value="1"/>
</dbReference>
<dbReference type="GO" id="GO:0003824">
    <property type="term" value="F:catalytic activity"/>
    <property type="evidence" value="ECO:0007669"/>
    <property type="project" value="InterPro"/>
</dbReference>
<comment type="caution">
    <text evidence="7">The sequence shown here is derived from an EMBL/GenBank/DDBJ whole genome shotgun (WGS) entry which is preliminary data.</text>
</comment>
<dbReference type="FunFam" id="1.10.1200.10:FF:000016">
    <property type="entry name" value="Non-ribosomal peptide synthase"/>
    <property type="match status" value="2"/>
</dbReference>
<organism evidence="7 8">
    <name type="scientific">Pyxidicoccus fallax</name>
    <dbReference type="NCBI Taxonomy" id="394095"/>
    <lineage>
        <taxon>Bacteria</taxon>
        <taxon>Pseudomonadati</taxon>
        <taxon>Myxococcota</taxon>
        <taxon>Myxococcia</taxon>
        <taxon>Myxococcales</taxon>
        <taxon>Cystobacterineae</taxon>
        <taxon>Myxococcaceae</taxon>
        <taxon>Pyxidicoccus</taxon>
    </lineage>
</organism>
<keyword evidence="3" id="KW-0596">Phosphopantetheine</keyword>
<feature type="domain" description="Carrier" evidence="6">
    <location>
        <begin position="1272"/>
        <end position="1347"/>
    </location>
</feature>